<sequence length="190" mass="22294">MIDMLSMQKYIKQGEHQFHNISQKASYTAGLDINKKGIKLLQEKGYHVDYCDIFNDQSKYLEEEYDYVVLSHVIEHVVDLTGFIKKTMKIVKTKQVIFAVPNAYNIKHALPALLLQREKVSNDHYYTFTPITFVKLIEGLNFEVKELYFDQDRRLKSGKKHRLLGTLWSLVKSKLFKHSGDIILVAQYKY</sequence>
<evidence type="ECO:0000313" key="2">
    <source>
        <dbReference type="Proteomes" id="UP000235533"/>
    </source>
</evidence>
<name>A0A2N7JJ48_VIBSP</name>
<protein>
    <submittedName>
        <fullName evidence="1">Uncharacterized protein</fullName>
    </submittedName>
</protein>
<comment type="caution">
    <text evidence="1">The sequence shown here is derived from an EMBL/GenBank/DDBJ whole genome shotgun (WGS) entry which is preliminary data.</text>
</comment>
<dbReference type="Gene3D" id="3.40.50.150">
    <property type="entry name" value="Vaccinia Virus protein VP39"/>
    <property type="match status" value="1"/>
</dbReference>
<dbReference type="Proteomes" id="UP000235533">
    <property type="component" value="Unassembled WGS sequence"/>
</dbReference>
<dbReference type="Pfam" id="PF13489">
    <property type="entry name" value="Methyltransf_23"/>
    <property type="match status" value="1"/>
</dbReference>
<dbReference type="AlphaFoldDB" id="A0A2N7JJ48"/>
<dbReference type="InterPro" id="IPR029063">
    <property type="entry name" value="SAM-dependent_MTases_sf"/>
</dbReference>
<dbReference type="SUPFAM" id="SSF53335">
    <property type="entry name" value="S-adenosyl-L-methionine-dependent methyltransferases"/>
    <property type="match status" value="1"/>
</dbReference>
<gene>
    <name evidence="1" type="ORF">BCT54_12685</name>
</gene>
<organism evidence="1 2">
    <name type="scientific">Vibrio splendidus</name>
    <dbReference type="NCBI Taxonomy" id="29497"/>
    <lineage>
        <taxon>Bacteria</taxon>
        <taxon>Pseudomonadati</taxon>
        <taxon>Pseudomonadota</taxon>
        <taxon>Gammaproteobacteria</taxon>
        <taxon>Vibrionales</taxon>
        <taxon>Vibrionaceae</taxon>
        <taxon>Vibrio</taxon>
    </lineage>
</organism>
<evidence type="ECO:0000313" key="1">
    <source>
        <dbReference type="EMBL" id="PMM40270.1"/>
    </source>
</evidence>
<dbReference type="EMBL" id="MCZF01000304">
    <property type="protein sequence ID" value="PMM40270.1"/>
    <property type="molecule type" value="Genomic_DNA"/>
</dbReference>
<proteinExistence type="predicted"/>
<reference evidence="2" key="1">
    <citation type="submission" date="2016-07" db="EMBL/GenBank/DDBJ databases">
        <title>Nontailed viruses are major unrecognized killers of bacteria in the ocean.</title>
        <authorList>
            <person name="Kauffman K."/>
            <person name="Hussain F."/>
            <person name="Yang J."/>
            <person name="Arevalo P."/>
            <person name="Brown J."/>
            <person name="Cutler M."/>
            <person name="Kelly L."/>
            <person name="Polz M.F."/>
        </authorList>
    </citation>
    <scope>NUCLEOTIDE SEQUENCE [LARGE SCALE GENOMIC DNA]</scope>
    <source>
        <strain evidence="2">10N.261.48.B5</strain>
    </source>
</reference>
<accession>A0A2N7JJ48</accession>